<feature type="transmembrane region" description="Helical" evidence="19">
    <location>
        <begin position="144"/>
        <end position="168"/>
    </location>
</feature>
<feature type="transmembrane region" description="Helical" evidence="19">
    <location>
        <begin position="36"/>
        <end position="57"/>
    </location>
</feature>
<evidence type="ECO:0000256" key="13">
    <source>
        <dbReference type="ARBA" id="ARBA00023136"/>
    </source>
</evidence>
<evidence type="ECO:0000256" key="19">
    <source>
        <dbReference type="HAMAP-Rule" id="MF_00719"/>
    </source>
</evidence>
<comment type="caution">
    <text evidence="20">The sequence shown here is derived from an EMBL/GenBank/DDBJ whole genome shotgun (WGS) entry which is preliminary data.</text>
</comment>
<evidence type="ECO:0000256" key="4">
    <source>
        <dbReference type="ARBA" id="ARBA00010561"/>
    </source>
</evidence>
<keyword evidence="9 19" id="KW-0808">Transferase</keyword>
<comment type="similarity">
    <text evidence="4 19">Belongs to the CobS family.</text>
</comment>
<keyword evidence="13 19" id="KW-0472">Membrane</keyword>
<gene>
    <name evidence="19" type="primary">cobS</name>
    <name evidence="20" type="ORF">HNR65_000437</name>
</gene>
<evidence type="ECO:0000256" key="11">
    <source>
        <dbReference type="ARBA" id="ARBA00022842"/>
    </source>
</evidence>
<dbReference type="GO" id="GO:0005886">
    <property type="term" value="C:plasma membrane"/>
    <property type="evidence" value="ECO:0007669"/>
    <property type="project" value="UniProtKB-SubCell"/>
</dbReference>
<evidence type="ECO:0000256" key="1">
    <source>
        <dbReference type="ARBA" id="ARBA00001946"/>
    </source>
</evidence>
<dbReference type="RefSeq" id="WP_181549793.1">
    <property type="nucleotide sequence ID" value="NZ_JACDUS010000001.1"/>
</dbReference>
<dbReference type="UniPathway" id="UPA00148">
    <property type="reaction ID" value="UER00238"/>
</dbReference>
<dbReference type="EMBL" id="JACDUS010000001">
    <property type="protein sequence ID" value="MBA2880130.1"/>
    <property type="molecule type" value="Genomic_DNA"/>
</dbReference>
<feature type="transmembrane region" description="Helical" evidence="19">
    <location>
        <begin position="111"/>
        <end position="132"/>
    </location>
</feature>
<evidence type="ECO:0000313" key="21">
    <source>
        <dbReference type="Proteomes" id="UP000525298"/>
    </source>
</evidence>
<keyword evidence="21" id="KW-1185">Reference proteome</keyword>
<feature type="transmembrane region" description="Helical" evidence="19">
    <location>
        <begin position="188"/>
        <end position="220"/>
    </location>
</feature>
<evidence type="ECO:0000256" key="6">
    <source>
        <dbReference type="ARBA" id="ARBA00015850"/>
    </source>
</evidence>
<evidence type="ECO:0000256" key="18">
    <source>
        <dbReference type="ARBA" id="ARBA00049504"/>
    </source>
</evidence>
<evidence type="ECO:0000256" key="9">
    <source>
        <dbReference type="ARBA" id="ARBA00022679"/>
    </source>
</evidence>
<keyword evidence="12 19" id="KW-1133">Transmembrane helix</keyword>
<dbReference type="AlphaFoldDB" id="A0A7W0HJF2"/>
<dbReference type="NCBIfam" id="TIGR00317">
    <property type="entry name" value="cobS"/>
    <property type="match status" value="1"/>
</dbReference>
<dbReference type="EC" id="2.7.8.26" evidence="5 19"/>
<keyword evidence="10 19" id="KW-0812">Transmembrane</keyword>
<comment type="catalytic activity">
    <reaction evidence="18 19">
        <text>alpha-ribazole 5'-phosphate + adenosylcob(III)inamide-GDP = adenosylcob(III)alamin 5'-phosphate + GMP + H(+)</text>
        <dbReference type="Rhea" id="RHEA:23560"/>
        <dbReference type="ChEBI" id="CHEBI:15378"/>
        <dbReference type="ChEBI" id="CHEBI:57918"/>
        <dbReference type="ChEBI" id="CHEBI:58115"/>
        <dbReference type="ChEBI" id="CHEBI:60487"/>
        <dbReference type="ChEBI" id="CHEBI:60493"/>
        <dbReference type="EC" id="2.7.8.26"/>
    </reaction>
</comment>
<evidence type="ECO:0000256" key="16">
    <source>
        <dbReference type="ARBA" id="ARBA00032853"/>
    </source>
</evidence>
<evidence type="ECO:0000256" key="12">
    <source>
        <dbReference type="ARBA" id="ARBA00022989"/>
    </source>
</evidence>
<evidence type="ECO:0000256" key="2">
    <source>
        <dbReference type="ARBA" id="ARBA00004651"/>
    </source>
</evidence>
<feature type="transmembrane region" description="Helical" evidence="19">
    <location>
        <begin position="64"/>
        <end position="83"/>
    </location>
</feature>
<dbReference type="Proteomes" id="UP000525298">
    <property type="component" value="Unassembled WGS sequence"/>
</dbReference>
<accession>A0A7W0HJF2</accession>
<evidence type="ECO:0000256" key="10">
    <source>
        <dbReference type="ARBA" id="ARBA00022692"/>
    </source>
</evidence>
<comment type="pathway">
    <text evidence="3 19">Cofactor biosynthesis; adenosylcobalamin biosynthesis; adenosylcobalamin from cob(II)yrinate a,c-diamide: step 7/7.</text>
</comment>
<evidence type="ECO:0000256" key="15">
    <source>
        <dbReference type="ARBA" id="ARBA00032605"/>
    </source>
</evidence>
<dbReference type="PANTHER" id="PTHR34148:SF1">
    <property type="entry name" value="ADENOSYLCOBINAMIDE-GDP RIBAZOLETRANSFERASE"/>
    <property type="match status" value="1"/>
</dbReference>
<protein>
    <recommendedName>
        <fullName evidence="6 19">Adenosylcobinamide-GDP ribazoletransferase</fullName>
        <ecNumber evidence="5 19">2.7.8.26</ecNumber>
    </recommendedName>
    <alternativeName>
        <fullName evidence="16 19">Cobalamin synthase</fullName>
    </alternativeName>
    <alternativeName>
        <fullName evidence="15 19">Cobalamin-5'-phosphate synthase</fullName>
    </alternativeName>
</protein>
<keyword evidence="7 19" id="KW-1003">Cell membrane</keyword>
<dbReference type="Pfam" id="PF02654">
    <property type="entry name" value="CobS"/>
    <property type="match status" value="1"/>
</dbReference>
<evidence type="ECO:0000256" key="3">
    <source>
        <dbReference type="ARBA" id="ARBA00004663"/>
    </source>
</evidence>
<evidence type="ECO:0000256" key="7">
    <source>
        <dbReference type="ARBA" id="ARBA00022475"/>
    </source>
</evidence>
<keyword evidence="11 19" id="KW-0460">Magnesium</keyword>
<dbReference type="GO" id="GO:0009236">
    <property type="term" value="P:cobalamin biosynthetic process"/>
    <property type="evidence" value="ECO:0007669"/>
    <property type="project" value="UniProtKB-UniRule"/>
</dbReference>
<reference evidence="20 21" key="1">
    <citation type="submission" date="2020-07" db="EMBL/GenBank/DDBJ databases">
        <title>Genomic Encyclopedia of Type Strains, Phase IV (KMG-IV): sequencing the most valuable type-strain genomes for metagenomic binning, comparative biology and taxonomic classification.</title>
        <authorList>
            <person name="Goeker M."/>
        </authorList>
    </citation>
    <scope>NUCLEOTIDE SEQUENCE [LARGE SCALE GENOMIC DNA]</scope>
    <source>
        <strain evidence="20 21">DSM 17721</strain>
    </source>
</reference>
<dbReference type="InterPro" id="IPR003805">
    <property type="entry name" value="CobS"/>
</dbReference>
<evidence type="ECO:0000313" key="20">
    <source>
        <dbReference type="EMBL" id="MBA2880130.1"/>
    </source>
</evidence>
<evidence type="ECO:0000256" key="5">
    <source>
        <dbReference type="ARBA" id="ARBA00013200"/>
    </source>
</evidence>
<comment type="cofactor">
    <cofactor evidence="1 19">
        <name>Mg(2+)</name>
        <dbReference type="ChEBI" id="CHEBI:18420"/>
    </cofactor>
</comment>
<evidence type="ECO:0000256" key="17">
    <source>
        <dbReference type="ARBA" id="ARBA00048623"/>
    </source>
</evidence>
<dbReference type="PANTHER" id="PTHR34148">
    <property type="entry name" value="ADENOSYLCOBINAMIDE-GDP RIBAZOLETRANSFERASE"/>
    <property type="match status" value="1"/>
</dbReference>
<comment type="function">
    <text evidence="14 19">Joins adenosylcobinamide-GDP and alpha-ribazole to generate adenosylcobalamin (Ado-cobalamin). Also synthesizes adenosylcobalamin 5'-phosphate from adenosylcobinamide-GDP and alpha-ribazole 5'-phosphate.</text>
</comment>
<sequence length="254" mass="26951">MNPAIKTHLTHLAAALRFITILPAGAADAYHPRAMIPFFPAVGLILGLILATADALFSRLFSPSAAGAADVIVLVVLTGALHLDGLADSADGFFSHRDRETTLSIMKDSRIGVMGAVVLICVLLAKYGGISGMPDNGTAGFERFLILMLVPAYSRSAMLLGVRFLPYARSGGGTAADLFGRPLSPADFWGIGVCVVLSLLLGWQGLLLTIVFFALCAWLIRFYRRRIGGITGDMLGAMCEITEALLLLCAAIRL</sequence>
<keyword evidence="8 19" id="KW-0169">Cobalamin biosynthesis</keyword>
<proteinExistence type="inferred from homology"/>
<evidence type="ECO:0000256" key="14">
    <source>
        <dbReference type="ARBA" id="ARBA00025228"/>
    </source>
</evidence>
<dbReference type="HAMAP" id="MF_00719">
    <property type="entry name" value="CobS"/>
    <property type="match status" value="1"/>
</dbReference>
<dbReference type="GO" id="GO:0051073">
    <property type="term" value="F:adenosylcobinamide-GDP ribazoletransferase activity"/>
    <property type="evidence" value="ECO:0007669"/>
    <property type="project" value="UniProtKB-UniRule"/>
</dbReference>
<name>A0A7W0HJF2_9BACT</name>
<organism evidence="20 21">
    <name type="scientific">Desulfosalsimonas propionicica</name>
    <dbReference type="NCBI Taxonomy" id="332175"/>
    <lineage>
        <taxon>Bacteria</taxon>
        <taxon>Pseudomonadati</taxon>
        <taxon>Thermodesulfobacteriota</taxon>
        <taxon>Desulfobacteria</taxon>
        <taxon>Desulfobacterales</taxon>
        <taxon>Desulfosalsimonadaceae</taxon>
        <taxon>Desulfosalsimonas</taxon>
    </lineage>
</organism>
<dbReference type="GO" id="GO:0008818">
    <property type="term" value="F:cobalamin 5'-phosphate synthase activity"/>
    <property type="evidence" value="ECO:0007669"/>
    <property type="project" value="UniProtKB-UniRule"/>
</dbReference>
<comment type="catalytic activity">
    <reaction evidence="17 19">
        <text>alpha-ribazole + adenosylcob(III)inamide-GDP = adenosylcob(III)alamin + GMP + H(+)</text>
        <dbReference type="Rhea" id="RHEA:16049"/>
        <dbReference type="ChEBI" id="CHEBI:10329"/>
        <dbReference type="ChEBI" id="CHEBI:15378"/>
        <dbReference type="ChEBI" id="CHEBI:18408"/>
        <dbReference type="ChEBI" id="CHEBI:58115"/>
        <dbReference type="ChEBI" id="CHEBI:60487"/>
        <dbReference type="EC" id="2.7.8.26"/>
    </reaction>
</comment>
<evidence type="ECO:0000256" key="8">
    <source>
        <dbReference type="ARBA" id="ARBA00022573"/>
    </source>
</evidence>
<comment type="subcellular location">
    <subcellularLocation>
        <location evidence="2 19">Cell membrane</location>
        <topology evidence="2 19">Multi-pass membrane protein</topology>
    </subcellularLocation>
</comment>